<evidence type="ECO:0000313" key="9">
    <source>
        <dbReference type="Proteomes" id="UP001220395"/>
    </source>
</evidence>
<keyword evidence="3 6" id="KW-0812">Transmembrane</keyword>
<dbReference type="PANTHER" id="PTHR42709:SF6">
    <property type="entry name" value="UNDECAPRENYL PHOSPHATE TRANSPORTER A"/>
    <property type="match status" value="1"/>
</dbReference>
<feature type="domain" description="VTT" evidence="7">
    <location>
        <begin position="40"/>
        <end position="165"/>
    </location>
</feature>
<feature type="transmembrane region" description="Helical" evidence="6">
    <location>
        <begin position="7"/>
        <end position="33"/>
    </location>
</feature>
<evidence type="ECO:0000256" key="6">
    <source>
        <dbReference type="SAM" id="Phobius"/>
    </source>
</evidence>
<dbReference type="InterPro" id="IPR032816">
    <property type="entry name" value="VTT_dom"/>
</dbReference>
<keyword evidence="5 6" id="KW-0472">Membrane</keyword>
<dbReference type="RefSeq" id="WP_273685813.1">
    <property type="nucleotide sequence ID" value="NZ_CP117411.1"/>
</dbReference>
<feature type="transmembrane region" description="Helical" evidence="6">
    <location>
        <begin position="185"/>
        <end position="202"/>
    </location>
</feature>
<feature type="transmembrane region" description="Helical" evidence="6">
    <location>
        <begin position="146"/>
        <end position="165"/>
    </location>
</feature>
<reference evidence="8 9" key="1">
    <citation type="submission" date="2023-02" db="EMBL/GenBank/DDBJ databases">
        <title>Genome sequence of Sphingomonas naphthae.</title>
        <authorList>
            <person name="Kim S."/>
            <person name="Heo J."/>
            <person name="Kwon S.-W."/>
        </authorList>
    </citation>
    <scope>NUCLEOTIDE SEQUENCE [LARGE SCALE GENOMIC DNA]</scope>
    <source>
        <strain evidence="8 9">KACC 18716</strain>
    </source>
</reference>
<protein>
    <submittedName>
        <fullName evidence="8">DedA family protein</fullName>
    </submittedName>
</protein>
<dbReference type="InterPro" id="IPR051311">
    <property type="entry name" value="DedA_domain"/>
</dbReference>
<proteinExistence type="predicted"/>
<evidence type="ECO:0000313" key="8">
    <source>
        <dbReference type="EMBL" id="WCT71866.1"/>
    </source>
</evidence>
<keyword evidence="4 6" id="KW-1133">Transmembrane helix</keyword>
<organism evidence="8 9">
    <name type="scientific">Sphingomonas naphthae</name>
    <dbReference type="NCBI Taxonomy" id="1813468"/>
    <lineage>
        <taxon>Bacteria</taxon>
        <taxon>Pseudomonadati</taxon>
        <taxon>Pseudomonadota</taxon>
        <taxon>Alphaproteobacteria</taxon>
        <taxon>Sphingomonadales</taxon>
        <taxon>Sphingomonadaceae</taxon>
        <taxon>Sphingomonas</taxon>
    </lineage>
</organism>
<name>A0ABY7TF34_9SPHN</name>
<dbReference type="PANTHER" id="PTHR42709">
    <property type="entry name" value="ALKALINE PHOSPHATASE LIKE PROTEIN"/>
    <property type="match status" value="1"/>
</dbReference>
<dbReference type="EMBL" id="CP117411">
    <property type="protein sequence ID" value="WCT71866.1"/>
    <property type="molecule type" value="Genomic_DNA"/>
</dbReference>
<evidence type="ECO:0000256" key="2">
    <source>
        <dbReference type="ARBA" id="ARBA00022475"/>
    </source>
</evidence>
<evidence type="ECO:0000259" key="7">
    <source>
        <dbReference type="Pfam" id="PF09335"/>
    </source>
</evidence>
<evidence type="ECO:0000256" key="5">
    <source>
        <dbReference type="ARBA" id="ARBA00023136"/>
    </source>
</evidence>
<evidence type="ECO:0000256" key="3">
    <source>
        <dbReference type="ARBA" id="ARBA00022692"/>
    </source>
</evidence>
<keyword evidence="9" id="KW-1185">Reference proteome</keyword>
<evidence type="ECO:0000256" key="4">
    <source>
        <dbReference type="ARBA" id="ARBA00022989"/>
    </source>
</evidence>
<keyword evidence="2" id="KW-1003">Cell membrane</keyword>
<comment type="subcellular location">
    <subcellularLocation>
        <location evidence="1">Cell membrane</location>
        <topology evidence="1">Multi-pass membrane protein</topology>
    </subcellularLocation>
</comment>
<evidence type="ECO:0000256" key="1">
    <source>
        <dbReference type="ARBA" id="ARBA00004651"/>
    </source>
</evidence>
<dbReference type="Proteomes" id="UP001220395">
    <property type="component" value="Chromosome"/>
</dbReference>
<gene>
    <name evidence="8" type="ORF">PQ455_09380</name>
</gene>
<sequence length="213" mass="23091">MHFIQDIIAAMAGFIIWVISSTGYAGVALLMAIESACIPLPSEIIMPFAGYLASTGQLGLIGVATAGAIGCNIGSIPAYEIGKRGGRPAVARFGKYVFLNMHDLDRAEAFFQRFGSAAVFVCRLLPVVRSFIAFPAGMARMRLLPFHIYTFLGSWPFCFGLAWVGMKLGEAWNSDPRVKAVWHKLDVAVVAVLGVLFVWAVIHKVRKARAGRA</sequence>
<accession>A0ABY7TF34</accession>
<dbReference type="Pfam" id="PF09335">
    <property type="entry name" value="VTT_dom"/>
    <property type="match status" value="1"/>
</dbReference>